<keyword evidence="2" id="KW-1185">Reference proteome</keyword>
<gene>
    <name evidence="1" type="ORF">SAMN05216402_2397</name>
</gene>
<evidence type="ECO:0000313" key="1">
    <source>
        <dbReference type="EMBL" id="SDQ81399.1"/>
    </source>
</evidence>
<reference evidence="1 2" key="1">
    <citation type="submission" date="2016-10" db="EMBL/GenBank/DDBJ databases">
        <authorList>
            <person name="Varghese N."/>
            <person name="Submissions S."/>
        </authorList>
    </citation>
    <scope>NUCLEOTIDE SEQUENCE [LARGE SCALE GENOMIC DNA]</scope>
    <source>
        <strain evidence="1 2">Nl1</strain>
    </source>
</reference>
<evidence type="ECO:0000313" key="2">
    <source>
        <dbReference type="Proteomes" id="UP000183471"/>
    </source>
</evidence>
<dbReference type="EMBL" id="FNKY01000001">
    <property type="protein sequence ID" value="SDQ81399.1"/>
    <property type="molecule type" value="Genomic_DNA"/>
</dbReference>
<name>A0ABY0TGY0_9PROT</name>
<accession>A0ABY0TGY0</accession>
<proteinExistence type="predicted"/>
<dbReference type="Proteomes" id="UP000183471">
    <property type="component" value="Unassembled WGS sequence"/>
</dbReference>
<comment type="caution">
    <text evidence="1">The sequence shown here is derived from an EMBL/GenBank/DDBJ whole genome shotgun (WGS) entry which is preliminary data.</text>
</comment>
<protein>
    <submittedName>
        <fullName evidence="1">Uncharacterized protein</fullName>
    </submittedName>
</protein>
<sequence length="29" mass="3308">MHNTVLNIAFLDHELGLAELQPLNTYAIR</sequence>
<organism evidence="1 2">
    <name type="scientific">Nitrosospira multiformis</name>
    <dbReference type="NCBI Taxonomy" id="1231"/>
    <lineage>
        <taxon>Bacteria</taxon>
        <taxon>Pseudomonadati</taxon>
        <taxon>Pseudomonadota</taxon>
        <taxon>Betaproteobacteria</taxon>
        <taxon>Nitrosomonadales</taxon>
        <taxon>Nitrosomonadaceae</taxon>
        <taxon>Nitrosospira</taxon>
    </lineage>
</organism>